<dbReference type="Gene3D" id="1.25.40.10">
    <property type="entry name" value="Tetratricopeptide repeat domain"/>
    <property type="match status" value="2"/>
</dbReference>
<dbReference type="Proteomes" id="UP000000328">
    <property type="component" value="Chromosome"/>
</dbReference>
<dbReference type="eggNOG" id="COG3903">
    <property type="taxonomic scope" value="Bacteria"/>
</dbReference>
<dbReference type="AlphaFoldDB" id="A0A0H3DIB2"/>
<dbReference type="InterPro" id="IPR016032">
    <property type="entry name" value="Sig_transdc_resp-reg_C-effctor"/>
</dbReference>
<dbReference type="InterPro" id="IPR027417">
    <property type="entry name" value="P-loop_NTPase"/>
</dbReference>
<dbReference type="InterPro" id="IPR005158">
    <property type="entry name" value="BTAD"/>
</dbReference>
<dbReference type="EMBL" id="CP002000">
    <property type="protein sequence ID" value="ADJ50416.1"/>
    <property type="molecule type" value="Genomic_DNA"/>
</dbReference>
<dbReference type="Pfam" id="PF13191">
    <property type="entry name" value="AAA_16"/>
    <property type="match status" value="1"/>
</dbReference>
<name>A0A0H3DIB2_AMYMU</name>
<evidence type="ECO:0000313" key="5">
    <source>
        <dbReference type="EMBL" id="ADJ50416.1"/>
    </source>
</evidence>
<organism evidence="5 6">
    <name type="scientific">Amycolatopsis mediterranei (strain U-32)</name>
    <dbReference type="NCBI Taxonomy" id="749927"/>
    <lineage>
        <taxon>Bacteria</taxon>
        <taxon>Bacillati</taxon>
        <taxon>Actinomycetota</taxon>
        <taxon>Actinomycetes</taxon>
        <taxon>Pseudonocardiales</taxon>
        <taxon>Pseudonocardiaceae</taxon>
        <taxon>Amycolatopsis</taxon>
    </lineage>
</organism>
<dbReference type="InterPro" id="IPR058852">
    <property type="entry name" value="HTH_77"/>
</dbReference>
<evidence type="ECO:0000256" key="3">
    <source>
        <dbReference type="PROSITE-ProRule" id="PRU01091"/>
    </source>
</evidence>
<dbReference type="RefSeq" id="WP_013230443.1">
    <property type="nucleotide sequence ID" value="NC_014318.1"/>
</dbReference>
<dbReference type="SMART" id="SM00862">
    <property type="entry name" value="Trans_reg_C"/>
    <property type="match status" value="1"/>
</dbReference>
<protein>
    <submittedName>
        <fullName evidence="5">SARP family transcriptional regulator fused with ATPase domain</fullName>
    </submittedName>
</protein>
<evidence type="ECO:0000259" key="4">
    <source>
        <dbReference type="PROSITE" id="PS51755"/>
    </source>
</evidence>
<dbReference type="CDD" id="cd15831">
    <property type="entry name" value="BTAD"/>
    <property type="match status" value="1"/>
</dbReference>
<keyword evidence="2 3" id="KW-0238">DNA-binding</keyword>
<accession>A0A0H3DIB2</accession>
<dbReference type="SUPFAM" id="SSF48452">
    <property type="entry name" value="TPR-like"/>
    <property type="match status" value="2"/>
</dbReference>
<reference evidence="5 6" key="1">
    <citation type="journal article" date="2010" name="Cell Res.">
        <title>Complete genome sequence of the rifamycin SV-producing Amycolatopsis mediterranei U32 revealed its genetic characteristics in phylogeny and metabolism.</title>
        <authorList>
            <person name="Zhao W."/>
            <person name="Zhong Y."/>
            <person name="Yuan H."/>
            <person name="Wang J."/>
            <person name="Zheng H."/>
            <person name="Wang Y."/>
            <person name="Cen X."/>
            <person name="Xu F."/>
            <person name="Bai J."/>
            <person name="Han X."/>
            <person name="Lu G."/>
            <person name="Zhu Y."/>
            <person name="Shao Z."/>
            <person name="Yan H."/>
            <person name="Li C."/>
            <person name="Peng N."/>
            <person name="Zhang Z."/>
            <person name="Zhang Y."/>
            <person name="Lin W."/>
            <person name="Fan Y."/>
            <person name="Qin Z."/>
            <person name="Hu Y."/>
            <person name="Zhu B."/>
            <person name="Wang S."/>
            <person name="Ding X."/>
            <person name="Zhao G.P."/>
        </authorList>
    </citation>
    <scope>NUCLEOTIDE SEQUENCE [LARGE SCALE GENOMIC DNA]</scope>
    <source>
        <strain evidence="6">U-32</strain>
    </source>
</reference>
<dbReference type="PATRIC" id="fig|749927.5.peg.9053"/>
<dbReference type="GO" id="GO:0006355">
    <property type="term" value="P:regulation of DNA-templated transcription"/>
    <property type="evidence" value="ECO:0007669"/>
    <property type="project" value="InterPro"/>
</dbReference>
<dbReference type="Pfam" id="PF25872">
    <property type="entry name" value="HTH_77"/>
    <property type="match status" value="1"/>
</dbReference>
<dbReference type="KEGG" id="amd:AMED_8721"/>
<dbReference type="HOGENOM" id="CLU_004665_1_3_11"/>
<feature type="DNA-binding region" description="OmpR/PhoB-type" evidence="3">
    <location>
        <begin position="1"/>
        <end position="97"/>
    </location>
</feature>
<dbReference type="eggNOG" id="COG3629">
    <property type="taxonomic scope" value="Bacteria"/>
</dbReference>
<dbReference type="Gene3D" id="1.10.10.10">
    <property type="entry name" value="Winged helix-like DNA-binding domain superfamily/Winged helix DNA-binding domain"/>
    <property type="match status" value="1"/>
</dbReference>
<dbReference type="GO" id="GO:0003677">
    <property type="term" value="F:DNA binding"/>
    <property type="evidence" value="ECO:0007669"/>
    <property type="project" value="UniProtKB-UniRule"/>
</dbReference>
<evidence type="ECO:0000256" key="2">
    <source>
        <dbReference type="ARBA" id="ARBA00023125"/>
    </source>
</evidence>
<dbReference type="PANTHER" id="PTHR47691:SF3">
    <property type="entry name" value="HTH-TYPE TRANSCRIPTIONAL REGULATOR RV0890C-RELATED"/>
    <property type="match status" value="1"/>
</dbReference>
<dbReference type="GeneID" id="92876323"/>
<dbReference type="InterPro" id="IPR001867">
    <property type="entry name" value="OmpR/PhoB-type_DNA-bd"/>
</dbReference>
<dbReference type="GO" id="GO:0000160">
    <property type="term" value="P:phosphorelay signal transduction system"/>
    <property type="evidence" value="ECO:0007669"/>
    <property type="project" value="InterPro"/>
</dbReference>
<feature type="domain" description="OmpR/PhoB-type" evidence="4">
    <location>
        <begin position="1"/>
        <end position="97"/>
    </location>
</feature>
<dbReference type="SUPFAM" id="SSF52540">
    <property type="entry name" value="P-loop containing nucleoside triphosphate hydrolases"/>
    <property type="match status" value="1"/>
</dbReference>
<dbReference type="SMART" id="SM01043">
    <property type="entry name" value="BTAD"/>
    <property type="match status" value="1"/>
</dbReference>
<proteinExistence type="inferred from homology"/>
<evidence type="ECO:0000313" key="6">
    <source>
        <dbReference type="Proteomes" id="UP000000328"/>
    </source>
</evidence>
<dbReference type="PROSITE" id="PS51755">
    <property type="entry name" value="OMPR_PHOB"/>
    <property type="match status" value="1"/>
</dbReference>
<evidence type="ECO:0000256" key="1">
    <source>
        <dbReference type="ARBA" id="ARBA00005820"/>
    </source>
</evidence>
<dbReference type="InterPro" id="IPR036388">
    <property type="entry name" value="WH-like_DNA-bd_sf"/>
</dbReference>
<dbReference type="PANTHER" id="PTHR47691">
    <property type="entry name" value="REGULATOR-RELATED"/>
    <property type="match status" value="1"/>
</dbReference>
<dbReference type="InterPro" id="IPR011990">
    <property type="entry name" value="TPR-like_helical_dom_sf"/>
</dbReference>
<dbReference type="OrthoDB" id="9812579at2"/>
<dbReference type="Pfam" id="PF03704">
    <property type="entry name" value="BTAD"/>
    <property type="match status" value="1"/>
</dbReference>
<gene>
    <name evidence="5" type="ordered locus">AMED_8721</name>
</gene>
<comment type="similarity">
    <text evidence="1">Belongs to the AfsR/DnrI/RedD regulatory family.</text>
</comment>
<sequence length="1055" mass="114238">MRVALLGPLRAAEDDGTPIDIGGARLRMLLARLALDAGRAVPADALVDGLWGAGPPADAANALQSLVSRLRKVLPVAVESGPGGYRLAVAAGDVDAERFERLAAEGRRELAAGRDARAADLLTEALALWQGAALADVLDAPFAPSPARRLTELRAEAAEDRFEALIRLGEHAAVLTDLAAAADADPLRERLAGLRIRALCAAGRQPEALTVYAGIRRTLADQLGVDPSAELQEIHVAALRGEFAPPSPVADRLPTRLTTFIGRDDELKLLAELLGGARLVTLTGPGGAGKTRLATEAASRHPAHQRGRVWFAALAGVRDPDDVAGALLGALEVRDIRTEAEVHRRPPDPVAQAVEALGGEEALLVLDNCEHVVDAAARLADELLHRAPRLRILATSREPLAITGEALCPLGPLPVPAERAAPAEAAELDSARLFLDRAAAVRPDFVLDESTVDHVGEICRRLDGMPLALELAAARLRSMTVAQIAGRLGDRFRLLTSGSRTALPRQRTLRAVVEWSWELLAEPELVLARRLAVFAGGAELAPIEAVCGDELLPVADVPYVLGSLVEKSIVDTVDAGGEPRYRMLETLRVYATERLVESGEHDRTRRAMARYYAELAQRLEPTLRTADQLRAIDQYEAESANMIAALRGAIEMSDVDNAVALLDGMFWYLTILGQGGRIGSLLRETLEFGDRLPPAALAAYRALGYLMDAIPVRSDRPEILRLVDACVRTEAVDRYPGLAVALPMLAFLGGDREIAVREVGRAARHPDQWTRAGAHWVESFLLDDAGDVEGADRARDLAHTGFEAVGDRWGIAMTLSFKAYSLSQNGESAKAIEIYQQGLALSMELRSYEDAVQHWWRLAVERARAGDFEGAWRDQEAAERYGEDIANLQHRAILMFGRLELLLRTDRLAEARALLDRVAAMGGDDWFPGGIGDEFIHAFEARLLLAQGRADEAEPHAGIAIRAINQRGDMPDLAGVVELLAIIRERQGRPETAARVLAASAVIRGRLDRGSPEVRALIETLRAALPDYDSRYEEARRVSKKDAIAWLLDELPPMQ</sequence>
<dbReference type="SUPFAM" id="SSF46894">
    <property type="entry name" value="C-terminal effector domain of the bipartite response regulators"/>
    <property type="match status" value="1"/>
</dbReference>
<dbReference type="InterPro" id="IPR041664">
    <property type="entry name" value="AAA_16"/>
</dbReference>
<dbReference type="PRINTS" id="PR00364">
    <property type="entry name" value="DISEASERSIST"/>
</dbReference>